<feature type="compositionally biased region" description="Polar residues" evidence="1">
    <location>
        <begin position="85"/>
        <end position="96"/>
    </location>
</feature>
<dbReference type="EMBL" id="MU157835">
    <property type="protein sequence ID" value="KAF9531499.1"/>
    <property type="molecule type" value="Genomic_DNA"/>
</dbReference>
<feature type="compositionally biased region" description="Low complexity" evidence="1">
    <location>
        <begin position="257"/>
        <end position="280"/>
    </location>
</feature>
<gene>
    <name evidence="2" type="ORF">CPB83DRAFT_849130</name>
</gene>
<evidence type="ECO:0000313" key="2">
    <source>
        <dbReference type="EMBL" id="KAF9531499.1"/>
    </source>
</evidence>
<evidence type="ECO:0000256" key="1">
    <source>
        <dbReference type="SAM" id="MobiDB-lite"/>
    </source>
</evidence>
<feature type="region of interest" description="Disordered" evidence="1">
    <location>
        <begin position="1"/>
        <end position="22"/>
    </location>
</feature>
<feature type="compositionally biased region" description="Basic residues" evidence="1">
    <location>
        <begin position="289"/>
        <end position="309"/>
    </location>
</feature>
<reference evidence="2" key="1">
    <citation type="submission" date="2020-11" db="EMBL/GenBank/DDBJ databases">
        <authorList>
            <consortium name="DOE Joint Genome Institute"/>
            <person name="Ahrendt S."/>
            <person name="Riley R."/>
            <person name="Andreopoulos W."/>
            <person name="Labutti K."/>
            <person name="Pangilinan J."/>
            <person name="Ruiz-Duenas F.J."/>
            <person name="Barrasa J.M."/>
            <person name="Sanchez-Garcia M."/>
            <person name="Camarero S."/>
            <person name="Miyauchi S."/>
            <person name="Serrano A."/>
            <person name="Linde D."/>
            <person name="Babiker R."/>
            <person name="Drula E."/>
            <person name="Ayuso-Fernandez I."/>
            <person name="Pacheco R."/>
            <person name="Padilla G."/>
            <person name="Ferreira P."/>
            <person name="Barriuso J."/>
            <person name="Kellner H."/>
            <person name="Castanera R."/>
            <person name="Alfaro M."/>
            <person name="Ramirez L."/>
            <person name="Pisabarro A.G."/>
            <person name="Kuo A."/>
            <person name="Tritt A."/>
            <person name="Lipzen A."/>
            <person name="He G."/>
            <person name="Yan M."/>
            <person name="Ng V."/>
            <person name="Cullen D."/>
            <person name="Martin F."/>
            <person name="Rosso M.-N."/>
            <person name="Henrissat B."/>
            <person name="Hibbett D."/>
            <person name="Martinez A.T."/>
            <person name="Grigoriev I.V."/>
        </authorList>
    </citation>
    <scope>NUCLEOTIDE SEQUENCE</scope>
    <source>
        <strain evidence="2">CBS 506.95</strain>
    </source>
</reference>
<feature type="compositionally biased region" description="Basic residues" evidence="1">
    <location>
        <begin position="243"/>
        <end position="253"/>
    </location>
</feature>
<comment type="caution">
    <text evidence="2">The sequence shown here is derived from an EMBL/GenBank/DDBJ whole genome shotgun (WGS) entry which is preliminary data.</text>
</comment>
<dbReference type="AlphaFoldDB" id="A0A9P6JT54"/>
<feature type="compositionally biased region" description="Basic and acidic residues" evidence="1">
    <location>
        <begin position="120"/>
        <end position="141"/>
    </location>
</feature>
<organism evidence="2 3">
    <name type="scientific">Crepidotus variabilis</name>
    <dbReference type="NCBI Taxonomy" id="179855"/>
    <lineage>
        <taxon>Eukaryota</taxon>
        <taxon>Fungi</taxon>
        <taxon>Dikarya</taxon>
        <taxon>Basidiomycota</taxon>
        <taxon>Agaricomycotina</taxon>
        <taxon>Agaricomycetes</taxon>
        <taxon>Agaricomycetidae</taxon>
        <taxon>Agaricales</taxon>
        <taxon>Agaricineae</taxon>
        <taxon>Crepidotaceae</taxon>
        <taxon>Crepidotus</taxon>
    </lineage>
</organism>
<feature type="region of interest" description="Disordered" evidence="1">
    <location>
        <begin position="230"/>
        <end position="314"/>
    </location>
</feature>
<feature type="region of interest" description="Disordered" evidence="1">
    <location>
        <begin position="67"/>
        <end position="207"/>
    </location>
</feature>
<dbReference type="Proteomes" id="UP000807306">
    <property type="component" value="Unassembled WGS sequence"/>
</dbReference>
<feature type="compositionally biased region" description="Polar residues" evidence="1">
    <location>
        <begin position="162"/>
        <end position="183"/>
    </location>
</feature>
<name>A0A9P6JT54_9AGAR</name>
<sequence>MSRSSLPSTNSTGRSSQSTQLRAIAHKLPSAQRTVPIYREEINSTQAPSARYPSASVSTTSELDFLVDTSEAPPAYTEEPLSMEQGPNIQLASSALNARRRQPPRRVPVLCASDSDSDSDAEKKKDKKTEKQAKSTSKKENPLSSRGASTLDYPSSACVVDSQGNVNSATARGTSADQGNNYRAKQPRSKRSAPVPLSPGFAPAMYGYGYHPMHSPMGYVPEGIPMSGYGYQPSASTSSPRTASRKGSKKPQRRPTDPSSSSTNSSSDSSDSSNSSSESSSDSDEDHHVRVKMGKKAVKKACKQSKAVRRSVQPQQSFPYQGMQGSMMMPGMPMHAGSLPISGFALSQQISANVNAELRRALGNF</sequence>
<feature type="compositionally biased region" description="Polar residues" evidence="1">
    <location>
        <begin position="1"/>
        <end position="21"/>
    </location>
</feature>
<keyword evidence="3" id="KW-1185">Reference proteome</keyword>
<feature type="compositionally biased region" description="Low complexity" evidence="1">
    <location>
        <begin position="233"/>
        <end position="242"/>
    </location>
</feature>
<evidence type="ECO:0000313" key="3">
    <source>
        <dbReference type="Proteomes" id="UP000807306"/>
    </source>
</evidence>
<accession>A0A9P6JT54</accession>
<protein>
    <submittedName>
        <fullName evidence="2">Uncharacterized protein</fullName>
    </submittedName>
</protein>
<proteinExistence type="predicted"/>